<reference evidence="2 3" key="1">
    <citation type="submission" date="2024-04" db="EMBL/GenBank/DDBJ databases">
        <authorList>
            <person name="Fracassetti M."/>
        </authorList>
    </citation>
    <scope>NUCLEOTIDE SEQUENCE [LARGE SCALE GENOMIC DNA]</scope>
</reference>
<proteinExistence type="predicted"/>
<dbReference type="Proteomes" id="UP001497516">
    <property type="component" value="Chromosome 9"/>
</dbReference>
<feature type="region of interest" description="Disordered" evidence="1">
    <location>
        <begin position="31"/>
        <end position="51"/>
    </location>
</feature>
<accession>A0AAV2GQ37</accession>
<gene>
    <name evidence="2" type="ORF">LTRI10_LOCUS51562</name>
</gene>
<dbReference type="EMBL" id="OZ034822">
    <property type="protein sequence ID" value="CAL1412254.1"/>
    <property type="molecule type" value="Genomic_DNA"/>
</dbReference>
<keyword evidence="3" id="KW-1185">Reference proteome</keyword>
<sequence>MTRSNPTPLLPRDEDINRTLRLLAREREIAEERRRSEERGQQFGPGVSGVEVEEVEGEPDIGVEMAGNQREAGAAQAHNLNDAEMEKESPRTMGYYMAPRPEDIQYPIIHPPVASNNFEFKPALVTMIHNNALFHGHSTESPREHVQRFMELAGILKINGMPAEALQLRLYPYSLSGKALW</sequence>
<feature type="compositionally biased region" description="Basic and acidic residues" evidence="1">
    <location>
        <begin position="31"/>
        <end position="40"/>
    </location>
</feature>
<evidence type="ECO:0000313" key="3">
    <source>
        <dbReference type="Proteomes" id="UP001497516"/>
    </source>
</evidence>
<protein>
    <submittedName>
        <fullName evidence="2">Uncharacterized protein</fullName>
    </submittedName>
</protein>
<dbReference type="AlphaFoldDB" id="A0AAV2GQ37"/>
<evidence type="ECO:0000313" key="2">
    <source>
        <dbReference type="EMBL" id="CAL1412254.1"/>
    </source>
</evidence>
<organism evidence="2 3">
    <name type="scientific">Linum trigynum</name>
    <dbReference type="NCBI Taxonomy" id="586398"/>
    <lineage>
        <taxon>Eukaryota</taxon>
        <taxon>Viridiplantae</taxon>
        <taxon>Streptophyta</taxon>
        <taxon>Embryophyta</taxon>
        <taxon>Tracheophyta</taxon>
        <taxon>Spermatophyta</taxon>
        <taxon>Magnoliopsida</taxon>
        <taxon>eudicotyledons</taxon>
        <taxon>Gunneridae</taxon>
        <taxon>Pentapetalae</taxon>
        <taxon>rosids</taxon>
        <taxon>fabids</taxon>
        <taxon>Malpighiales</taxon>
        <taxon>Linaceae</taxon>
        <taxon>Linum</taxon>
    </lineage>
</organism>
<name>A0AAV2GQ37_9ROSI</name>
<evidence type="ECO:0000256" key="1">
    <source>
        <dbReference type="SAM" id="MobiDB-lite"/>
    </source>
</evidence>